<feature type="compositionally biased region" description="Pro residues" evidence="1">
    <location>
        <begin position="133"/>
        <end position="142"/>
    </location>
</feature>
<evidence type="ECO:0000313" key="4">
    <source>
        <dbReference type="Proteomes" id="UP000824166"/>
    </source>
</evidence>
<keyword evidence="2" id="KW-0472">Membrane</keyword>
<evidence type="ECO:0000256" key="2">
    <source>
        <dbReference type="SAM" id="Phobius"/>
    </source>
</evidence>
<keyword evidence="2" id="KW-0812">Transmembrane</keyword>
<organism evidence="3 4">
    <name type="scientific">Paenarthrobacter aromaticivorans</name>
    <dbReference type="NCBI Taxonomy" id="2849150"/>
    <lineage>
        <taxon>Bacteria</taxon>
        <taxon>Bacillati</taxon>
        <taxon>Actinomycetota</taxon>
        <taxon>Actinomycetes</taxon>
        <taxon>Micrococcales</taxon>
        <taxon>Micrococcaceae</taxon>
        <taxon>Paenarthrobacter</taxon>
    </lineage>
</organism>
<comment type="caution">
    <text evidence="3">The sequence shown here is derived from an EMBL/GenBank/DDBJ whole genome shotgun (WGS) entry which is preliminary data.</text>
</comment>
<feature type="region of interest" description="Disordered" evidence="1">
    <location>
        <begin position="114"/>
        <end position="195"/>
    </location>
</feature>
<dbReference type="RefSeq" id="WP_216922018.1">
    <property type="nucleotide sequence ID" value="NZ_JAHOPC010000001.1"/>
</dbReference>
<accession>A0ABS6HZR8</accession>
<dbReference type="Proteomes" id="UP000824166">
    <property type="component" value="Unassembled WGS sequence"/>
</dbReference>
<proteinExistence type="predicted"/>
<dbReference type="EMBL" id="JAHOPC010000001">
    <property type="protein sequence ID" value="MBU8864993.1"/>
    <property type="molecule type" value="Genomic_DNA"/>
</dbReference>
<keyword evidence="4" id="KW-1185">Reference proteome</keyword>
<feature type="compositionally biased region" description="Low complexity" evidence="1">
    <location>
        <begin position="248"/>
        <end position="258"/>
    </location>
</feature>
<evidence type="ECO:0000313" key="3">
    <source>
        <dbReference type="EMBL" id="MBU8864993.1"/>
    </source>
</evidence>
<protein>
    <recommendedName>
        <fullName evidence="5">Anti-sigma factor</fullName>
    </recommendedName>
</protein>
<feature type="compositionally biased region" description="Low complexity" evidence="1">
    <location>
        <begin position="174"/>
        <end position="195"/>
    </location>
</feature>
<sequence>MTYRDMEREDIVDELMLDAAPTDAPDLRQALLSMRSFANLPAPAPNAALAAMLAGPHDEVSKRRWRHKHRTAVVSVAVVAAMGLGVSGVAAASSGFTRTPTFVDELLGNFAPQPSAAAPALPTPDAPKVSTEPAPPVDPAALPPATESPAVPRTPGTSDAAVPSGQTPVQPEHGVQPAPGVQPPQGVQPAPGAQADAVANVPVSGAASELPRTGQTKPAEAEPRELKLEAKLYESVLGQASLLETVEPTAAPATPTPADGNKPTQALPSLGGKPAHEQSQSFVDKLKQWARGAGH</sequence>
<keyword evidence="2" id="KW-1133">Transmembrane helix</keyword>
<feature type="region of interest" description="Disordered" evidence="1">
    <location>
        <begin position="244"/>
        <end position="295"/>
    </location>
</feature>
<evidence type="ECO:0000256" key="1">
    <source>
        <dbReference type="SAM" id="MobiDB-lite"/>
    </source>
</evidence>
<evidence type="ECO:0008006" key="5">
    <source>
        <dbReference type="Google" id="ProtNLM"/>
    </source>
</evidence>
<reference evidence="3 4" key="1">
    <citation type="submission" date="2021-06" db="EMBL/GenBank/DDBJ databases">
        <authorList>
            <person name="Jeong J.W."/>
        </authorList>
    </citation>
    <scope>NUCLEOTIDE SEQUENCE [LARGE SCALE GENOMIC DNA]</scope>
    <source>
        <strain evidence="3 4">MMS21-TAE1-1</strain>
    </source>
</reference>
<feature type="transmembrane region" description="Helical" evidence="2">
    <location>
        <begin position="72"/>
        <end position="92"/>
    </location>
</feature>
<gene>
    <name evidence="3" type="ORF">KSW38_01620</name>
</gene>
<name>A0ABS6HZR8_9MICC</name>